<keyword evidence="14 27" id="KW-0812">Transmembrane</keyword>
<evidence type="ECO:0000256" key="12">
    <source>
        <dbReference type="ARBA" id="ARBA00022676"/>
    </source>
</evidence>
<dbReference type="NCBIfam" id="TIGR02074">
    <property type="entry name" value="PBP_1a_fam"/>
    <property type="match status" value="1"/>
</dbReference>
<dbReference type="InterPro" id="IPR031376">
    <property type="entry name" value="PCB_OB"/>
</dbReference>
<evidence type="ECO:0000256" key="21">
    <source>
        <dbReference type="ARBA" id="ARBA00023251"/>
    </source>
</evidence>
<dbReference type="Pfam" id="PF00905">
    <property type="entry name" value="Transpeptidase"/>
    <property type="match status" value="1"/>
</dbReference>
<evidence type="ECO:0000256" key="5">
    <source>
        <dbReference type="ARBA" id="ARBA00007739"/>
    </source>
</evidence>
<comment type="similarity">
    <text evidence="5">In the N-terminal section; belongs to the glycosyltransferase 51 family.</text>
</comment>
<dbReference type="EC" id="2.4.99.28" evidence="25"/>
<evidence type="ECO:0000256" key="7">
    <source>
        <dbReference type="ARBA" id="ARBA00018638"/>
    </source>
</evidence>
<evidence type="ECO:0000256" key="15">
    <source>
        <dbReference type="ARBA" id="ARBA00022801"/>
    </source>
</evidence>
<feature type="domain" description="Penicillin-binding protein OB-like" evidence="30">
    <location>
        <begin position="384"/>
        <end position="486"/>
    </location>
</feature>
<dbReference type="InterPro" id="IPR050396">
    <property type="entry name" value="Glycosyltr_51/Transpeptidase"/>
</dbReference>
<accession>A0ABW8NNC0</accession>
<comment type="catalytic activity">
    <reaction evidence="26">
        <text>[GlcNAc-(1-&gt;4)-Mur2Ac(oyl-L-Ala-gamma-D-Glu-L-Lys-D-Ala-D-Ala)](n)-di-trans,octa-cis-undecaprenyl diphosphate + beta-D-GlcNAc-(1-&gt;4)-Mur2Ac(oyl-L-Ala-gamma-D-Glu-L-Lys-D-Ala-D-Ala)-di-trans,octa-cis-undecaprenyl diphosphate = [GlcNAc-(1-&gt;4)-Mur2Ac(oyl-L-Ala-gamma-D-Glu-L-Lys-D-Ala-D-Ala)](n+1)-di-trans,octa-cis-undecaprenyl diphosphate + di-trans,octa-cis-undecaprenyl diphosphate + H(+)</text>
        <dbReference type="Rhea" id="RHEA:23708"/>
        <dbReference type="Rhea" id="RHEA-COMP:9602"/>
        <dbReference type="Rhea" id="RHEA-COMP:9603"/>
        <dbReference type="ChEBI" id="CHEBI:15378"/>
        <dbReference type="ChEBI" id="CHEBI:58405"/>
        <dbReference type="ChEBI" id="CHEBI:60033"/>
        <dbReference type="ChEBI" id="CHEBI:78435"/>
        <dbReference type="EC" id="2.4.99.28"/>
    </reaction>
</comment>
<dbReference type="EC" id="3.4.16.4" evidence="6"/>
<evidence type="ECO:0000259" key="28">
    <source>
        <dbReference type="Pfam" id="PF00905"/>
    </source>
</evidence>
<evidence type="ECO:0000313" key="31">
    <source>
        <dbReference type="EMBL" id="MFK4754490.1"/>
    </source>
</evidence>
<evidence type="ECO:0000256" key="23">
    <source>
        <dbReference type="ARBA" id="ARBA00023316"/>
    </source>
</evidence>
<evidence type="ECO:0000256" key="2">
    <source>
        <dbReference type="ARBA" id="ARBA00004249"/>
    </source>
</evidence>
<dbReference type="InterPro" id="IPR036950">
    <property type="entry name" value="PBP_transglycosylase"/>
</dbReference>
<keyword evidence="9" id="KW-0997">Cell inner membrane</keyword>
<keyword evidence="17" id="KW-0735">Signal-anchor</keyword>
<gene>
    <name evidence="31" type="ORF">WG929_18950</name>
</gene>
<evidence type="ECO:0000256" key="27">
    <source>
        <dbReference type="SAM" id="Phobius"/>
    </source>
</evidence>
<keyword evidence="23" id="KW-0961">Cell wall biogenesis/degradation</keyword>
<evidence type="ECO:0000256" key="9">
    <source>
        <dbReference type="ARBA" id="ARBA00022519"/>
    </source>
</evidence>
<keyword evidence="32" id="KW-1185">Reference proteome</keyword>
<dbReference type="Gene3D" id="1.10.3810.10">
    <property type="entry name" value="Biosynthetic peptidoglycan transglycosylase-like"/>
    <property type="match status" value="1"/>
</dbReference>
<evidence type="ECO:0000256" key="24">
    <source>
        <dbReference type="ARBA" id="ARBA00034000"/>
    </source>
</evidence>
<evidence type="ECO:0000256" key="11">
    <source>
        <dbReference type="ARBA" id="ARBA00022670"/>
    </source>
</evidence>
<evidence type="ECO:0000256" key="14">
    <source>
        <dbReference type="ARBA" id="ARBA00022692"/>
    </source>
</evidence>
<evidence type="ECO:0000313" key="32">
    <source>
        <dbReference type="Proteomes" id="UP001620597"/>
    </source>
</evidence>
<evidence type="ECO:0000256" key="8">
    <source>
        <dbReference type="ARBA" id="ARBA00022475"/>
    </source>
</evidence>
<keyword evidence="13" id="KW-0808">Transferase</keyword>
<dbReference type="EMBL" id="JBBKTX010000032">
    <property type="protein sequence ID" value="MFK4754490.1"/>
    <property type="molecule type" value="Genomic_DNA"/>
</dbReference>
<reference evidence="31 32" key="1">
    <citation type="submission" date="2024-03" db="EMBL/GenBank/DDBJ databases">
        <title>High-quality draft genome sequence of Oceanobacter sp. wDCs-4.</title>
        <authorList>
            <person name="Dong C."/>
        </authorList>
    </citation>
    <scope>NUCLEOTIDE SEQUENCE [LARGE SCALE GENOMIC DNA]</scope>
    <source>
        <strain evidence="32">wDCs-4</strain>
    </source>
</reference>
<evidence type="ECO:0000256" key="16">
    <source>
        <dbReference type="ARBA" id="ARBA00022960"/>
    </source>
</evidence>
<dbReference type="InterPro" id="IPR001264">
    <property type="entry name" value="Glyco_trans_51"/>
</dbReference>
<dbReference type="PANTHER" id="PTHR32282:SF27">
    <property type="entry name" value="PENICILLIN-BINDING PROTEIN 1A"/>
    <property type="match status" value="1"/>
</dbReference>
<evidence type="ECO:0000256" key="22">
    <source>
        <dbReference type="ARBA" id="ARBA00023268"/>
    </source>
</evidence>
<dbReference type="Gene3D" id="3.40.710.10">
    <property type="entry name" value="DD-peptidase/beta-lactamase superfamily"/>
    <property type="match status" value="2"/>
</dbReference>
<evidence type="ECO:0000259" key="29">
    <source>
        <dbReference type="Pfam" id="PF00912"/>
    </source>
</evidence>
<protein>
    <recommendedName>
        <fullName evidence="7">Penicillin-binding protein 1A</fullName>
        <ecNumber evidence="25">2.4.99.28</ecNumber>
        <ecNumber evidence="6">3.4.16.4</ecNumber>
    </recommendedName>
</protein>
<keyword evidence="15" id="KW-0378">Hydrolase</keyword>
<comment type="pathway">
    <text evidence="3">Cell wall biogenesis; peptidoglycan biosynthesis.</text>
</comment>
<evidence type="ECO:0000256" key="4">
    <source>
        <dbReference type="ARBA" id="ARBA00007090"/>
    </source>
</evidence>
<dbReference type="Proteomes" id="UP001620597">
    <property type="component" value="Unassembled WGS sequence"/>
</dbReference>
<evidence type="ECO:0000256" key="10">
    <source>
        <dbReference type="ARBA" id="ARBA00022645"/>
    </source>
</evidence>
<dbReference type="RefSeq" id="WP_416207343.1">
    <property type="nucleotide sequence ID" value="NZ_JBBKTX010000032.1"/>
</dbReference>
<keyword evidence="20 27" id="KW-0472">Membrane</keyword>
<evidence type="ECO:0000256" key="20">
    <source>
        <dbReference type="ARBA" id="ARBA00023136"/>
    </source>
</evidence>
<evidence type="ECO:0000256" key="3">
    <source>
        <dbReference type="ARBA" id="ARBA00004752"/>
    </source>
</evidence>
<keyword evidence="16" id="KW-0133">Cell shape</keyword>
<feature type="domain" description="Glycosyl transferase family 51" evidence="29">
    <location>
        <begin position="93"/>
        <end position="267"/>
    </location>
</feature>
<feature type="domain" description="Penicillin-binding protein transpeptidase" evidence="28">
    <location>
        <begin position="490"/>
        <end position="780"/>
    </location>
</feature>
<dbReference type="SUPFAM" id="SSF56601">
    <property type="entry name" value="beta-lactamase/transpeptidase-like"/>
    <property type="match status" value="1"/>
</dbReference>
<evidence type="ECO:0000256" key="13">
    <source>
        <dbReference type="ARBA" id="ARBA00022679"/>
    </source>
</evidence>
<dbReference type="Pfam" id="PF17092">
    <property type="entry name" value="PCB_OB"/>
    <property type="match status" value="1"/>
</dbReference>
<name>A0ABW8NNC0_9GAMM</name>
<evidence type="ECO:0000256" key="26">
    <source>
        <dbReference type="ARBA" id="ARBA00049902"/>
    </source>
</evidence>
<comment type="catalytic activity">
    <reaction evidence="24">
        <text>Preferential cleavage: (Ac)2-L-Lys-D-Ala-|-D-Ala. Also transpeptidation of peptidyl-alanyl moieties that are N-acyl substituents of D-alanine.</text>
        <dbReference type="EC" id="3.4.16.4"/>
    </reaction>
</comment>
<comment type="similarity">
    <text evidence="4">In the C-terminal section; belongs to the transpeptidase family.</text>
</comment>
<evidence type="ECO:0000259" key="30">
    <source>
        <dbReference type="Pfam" id="PF17092"/>
    </source>
</evidence>
<comment type="subcellular location">
    <subcellularLocation>
        <location evidence="2">Cell inner membrane</location>
        <topology evidence="2">Single-pass type II membrane protein</topology>
    </subcellularLocation>
</comment>
<sequence length="876" mass="96377">MGGHYKHNPIKRTKKPYNAATADDRPYEGIFNTFMITPKSILKFVIWLCVCAVSGTGLACLAIYLYLTPTLPDPRQLRDVDLQTPLRVYTADNQLISEFGEKRRTPLTFEQIPEQFINALLASEDDGFYEHYGIDVKGLLRATLELIRTGRKKSGGSTITMQVAKNYYLSSEKSFARKFTEILLAIKIEKTLTKQEILELYINKIYLGKRAYGIEAAAQVYYGKSINELSLAQTAMIAGLPQAPSAANPINSPDRAISRRNYVLARMVSLGMISQPDFETAAAEPITARYHGATSEITAPYVAEMVRQYMVDQYGDHAYTDGYVVHTTIDARRQTAATQALQQGLLNYDRAHGYRQQPSFADTIARTSTLTAPDNPPDWFDTATADPATDWPATFSNWQQQLRSQEPQNRLVPAIIADVKTDGAWMVTAEGFRFLPFSGMQWAAPYINVNVIGKKPTTPSQLLSSRQKIWFEDRDGELLLAQTPEVEGALISINPNSGAIQALVGGFSQSGNQFNRVLQANRQPGSSFKPFIYSAALENGFTPASIINDAPVVFNDSSLENTWRPENYSGKFYGPTRLRQALYKSQNLVSIRILKQMGPATAVNYITQFGFPKSKLSADLSLALGASAVSPMELATGYAALANGGFAITPFFIQSVTTADGLELFSATPEIACRQCENQTTATEQAASASNLNLLQPSTDTATPTEPVIARRIMDKRTNFLMVNMLKDVIRRGTGRRARALERSDLAGKTGTTNDQVDAWFSGFNPNLVTTVWVGFDQPQSMGKWALGGTTALPIWIDYMAVALETEQEVSLEQPDGVVSVRIDPQSGLLAAPGQEDAIFEYFRAENVPTDVALPSYSETADGDNSGLTATPELLF</sequence>
<keyword evidence="8" id="KW-1003">Cell membrane</keyword>
<keyword evidence="19 27" id="KW-1133">Transmembrane helix</keyword>
<comment type="function">
    <text evidence="1">Cell wall formation. Synthesis of cross-linked peptidoglycan from the lipid intermediates. The enzyme has a penicillin-insensitive transglycosylase N-terminal domain (formation of linear glycan strands) and a penicillin-sensitive transpeptidase C-terminal domain (cross-linking of the peptide subunits).</text>
</comment>
<dbReference type="InterPro" id="IPR023346">
    <property type="entry name" value="Lysozyme-like_dom_sf"/>
</dbReference>
<proteinExistence type="inferred from homology"/>
<dbReference type="InterPro" id="IPR001460">
    <property type="entry name" value="PCN-bd_Tpept"/>
</dbReference>
<keyword evidence="11" id="KW-0645">Protease</keyword>
<keyword evidence="10" id="KW-0121">Carboxypeptidase</keyword>
<evidence type="ECO:0000256" key="1">
    <source>
        <dbReference type="ARBA" id="ARBA00002624"/>
    </source>
</evidence>
<dbReference type="InterPro" id="IPR012338">
    <property type="entry name" value="Beta-lactam/transpept-like"/>
</dbReference>
<dbReference type="PANTHER" id="PTHR32282">
    <property type="entry name" value="BINDING PROTEIN TRANSPEPTIDASE, PUTATIVE-RELATED"/>
    <property type="match status" value="1"/>
</dbReference>
<keyword evidence="21" id="KW-0046">Antibiotic resistance</keyword>
<dbReference type="Pfam" id="PF00912">
    <property type="entry name" value="Transgly"/>
    <property type="match status" value="1"/>
</dbReference>
<dbReference type="SUPFAM" id="SSF53955">
    <property type="entry name" value="Lysozyme-like"/>
    <property type="match status" value="1"/>
</dbReference>
<evidence type="ECO:0000256" key="19">
    <source>
        <dbReference type="ARBA" id="ARBA00022989"/>
    </source>
</evidence>
<comment type="caution">
    <text evidence="31">The sequence shown here is derived from an EMBL/GenBank/DDBJ whole genome shotgun (WGS) entry which is preliminary data.</text>
</comment>
<evidence type="ECO:0000256" key="17">
    <source>
        <dbReference type="ARBA" id="ARBA00022968"/>
    </source>
</evidence>
<evidence type="ECO:0000256" key="25">
    <source>
        <dbReference type="ARBA" id="ARBA00044770"/>
    </source>
</evidence>
<keyword evidence="12" id="KW-0328">Glycosyltransferase</keyword>
<keyword evidence="22" id="KW-0511">Multifunctional enzyme</keyword>
<feature type="transmembrane region" description="Helical" evidence="27">
    <location>
        <begin position="44"/>
        <end position="67"/>
    </location>
</feature>
<organism evidence="31 32">
    <name type="scientific">Oceanobacter antarcticus</name>
    <dbReference type="NCBI Taxonomy" id="3133425"/>
    <lineage>
        <taxon>Bacteria</taxon>
        <taxon>Pseudomonadati</taxon>
        <taxon>Pseudomonadota</taxon>
        <taxon>Gammaproteobacteria</taxon>
        <taxon>Oceanospirillales</taxon>
        <taxon>Oceanospirillaceae</taxon>
        <taxon>Oceanobacter</taxon>
    </lineage>
</organism>
<evidence type="ECO:0000256" key="6">
    <source>
        <dbReference type="ARBA" id="ARBA00012448"/>
    </source>
</evidence>
<evidence type="ECO:0000256" key="18">
    <source>
        <dbReference type="ARBA" id="ARBA00022984"/>
    </source>
</evidence>
<keyword evidence="18" id="KW-0573">Peptidoglycan synthesis</keyword>